<reference evidence="2 3" key="1">
    <citation type="submission" date="2022-06" db="EMBL/GenBank/DDBJ databases">
        <title>A taxonomic note on the genus Prevotella: Description of four novel genera and emended description of the genera Hallella and Xylanibacter.</title>
        <authorList>
            <person name="Hitch T.C.A."/>
        </authorList>
    </citation>
    <scope>NUCLEOTIDE SEQUENCE [LARGE SCALE GENOMIC DNA]</scope>
    <source>
        <strain evidence="2 3">DSM 100619</strain>
    </source>
</reference>
<protein>
    <submittedName>
        <fullName evidence="2">MBL fold metallo-hydrolase</fullName>
    </submittedName>
</protein>
<dbReference type="InterPro" id="IPR052533">
    <property type="entry name" value="WalJ/YycJ-like"/>
</dbReference>
<dbReference type="RefSeq" id="WP_252761170.1">
    <property type="nucleotide sequence ID" value="NZ_JAMXLY010000029.1"/>
</dbReference>
<dbReference type="InterPro" id="IPR001279">
    <property type="entry name" value="Metallo-B-lactamas"/>
</dbReference>
<gene>
    <name evidence="2" type="ORF">NG821_08190</name>
</gene>
<dbReference type="EMBL" id="JAMXLY010000029">
    <property type="protein sequence ID" value="MCO6025815.1"/>
    <property type="molecule type" value="Genomic_DNA"/>
</dbReference>
<dbReference type="Pfam" id="PF12706">
    <property type="entry name" value="Lactamase_B_2"/>
    <property type="match status" value="1"/>
</dbReference>
<proteinExistence type="predicted"/>
<keyword evidence="3" id="KW-1185">Reference proteome</keyword>
<name>A0ABT1BXM0_9BACT</name>
<evidence type="ECO:0000259" key="1">
    <source>
        <dbReference type="SMART" id="SM00849"/>
    </source>
</evidence>
<dbReference type="Proteomes" id="UP001204015">
    <property type="component" value="Unassembled WGS sequence"/>
</dbReference>
<dbReference type="InterPro" id="IPR036866">
    <property type="entry name" value="RibonucZ/Hydroxyglut_hydro"/>
</dbReference>
<feature type="domain" description="Metallo-beta-lactamase" evidence="1">
    <location>
        <begin position="12"/>
        <end position="185"/>
    </location>
</feature>
<dbReference type="SUPFAM" id="SSF56281">
    <property type="entry name" value="Metallo-hydrolase/oxidoreductase"/>
    <property type="match status" value="1"/>
</dbReference>
<dbReference type="PANTHER" id="PTHR47619">
    <property type="entry name" value="METALLO-HYDROLASE YYCJ-RELATED"/>
    <property type="match status" value="1"/>
</dbReference>
<dbReference type="PANTHER" id="PTHR47619:SF1">
    <property type="entry name" value="EXODEOXYRIBONUCLEASE WALJ"/>
    <property type="match status" value="1"/>
</dbReference>
<organism evidence="2 3">
    <name type="scientific">Segatella cerevisiae</name>
    <dbReference type="NCBI Taxonomy" id="2053716"/>
    <lineage>
        <taxon>Bacteria</taxon>
        <taxon>Pseudomonadati</taxon>
        <taxon>Bacteroidota</taxon>
        <taxon>Bacteroidia</taxon>
        <taxon>Bacteroidales</taxon>
        <taxon>Prevotellaceae</taxon>
        <taxon>Segatella</taxon>
    </lineage>
</organism>
<evidence type="ECO:0000313" key="2">
    <source>
        <dbReference type="EMBL" id="MCO6025815.1"/>
    </source>
</evidence>
<dbReference type="Gene3D" id="3.60.15.10">
    <property type="entry name" value="Ribonuclease Z/Hydroxyacylglutathione hydrolase-like"/>
    <property type="match status" value="1"/>
</dbReference>
<accession>A0ABT1BXM0</accession>
<evidence type="ECO:0000313" key="3">
    <source>
        <dbReference type="Proteomes" id="UP001204015"/>
    </source>
</evidence>
<sequence>MFRFISFGSGTSGNCYLLYTSSDALLIDVGVGLRGLKKYFHDYGLDLSMVRHVLVTHNHADHVKSVGSFSTTFNVPVYATAKVHRGIRENVCVRKKIPRVLIRTIEKDTTFLLGDFQVTPFEVPHNSPENVGYLIKSEGVTFCLLTDVGSLNPGIRHAISKADYLVIEANFNIDMLNRGPYPEGMKKQILSDTGHQSNVDCGKALSENASDNLRHIWLCHLSGTNNSQSTALSDVREVIEEAVRVDPSRRFLLDVPIDALSRKIPSEIFNLK</sequence>
<dbReference type="SMART" id="SM00849">
    <property type="entry name" value="Lactamase_B"/>
    <property type="match status" value="1"/>
</dbReference>
<comment type="caution">
    <text evidence="2">The sequence shown here is derived from an EMBL/GenBank/DDBJ whole genome shotgun (WGS) entry which is preliminary data.</text>
</comment>